<dbReference type="EMBL" id="JBHSLN010000073">
    <property type="protein sequence ID" value="MFC5298555.1"/>
    <property type="molecule type" value="Genomic_DNA"/>
</dbReference>
<dbReference type="GeneID" id="303299267"/>
<protein>
    <recommendedName>
        <fullName evidence="3">Shikimate kinase</fullName>
    </recommendedName>
</protein>
<reference evidence="2" key="1">
    <citation type="journal article" date="2019" name="Int. J. Syst. Evol. Microbiol.">
        <title>The Global Catalogue of Microorganisms (GCM) 10K type strain sequencing project: providing services to taxonomists for standard genome sequencing and annotation.</title>
        <authorList>
            <consortium name="The Broad Institute Genomics Platform"/>
            <consortium name="The Broad Institute Genome Sequencing Center for Infectious Disease"/>
            <person name="Wu L."/>
            <person name="Ma J."/>
        </authorList>
    </citation>
    <scope>NUCLEOTIDE SEQUENCE [LARGE SCALE GENOMIC DNA]</scope>
    <source>
        <strain evidence="2">CGMCC 1.16455</strain>
    </source>
</reference>
<dbReference type="Gene3D" id="3.40.50.300">
    <property type="entry name" value="P-loop containing nucleotide triphosphate hydrolases"/>
    <property type="match status" value="1"/>
</dbReference>
<dbReference type="Pfam" id="PF07931">
    <property type="entry name" value="CPT"/>
    <property type="match status" value="1"/>
</dbReference>
<gene>
    <name evidence="1" type="ORF">ACFPK8_13650</name>
</gene>
<comment type="caution">
    <text evidence="1">The sequence shown here is derived from an EMBL/GenBank/DDBJ whole genome shotgun (WGS) entry which is preliminary data.</text>
</comment>
<evidence type="ECO:0008006" key="3">
    <source>
        <dbReference type="Google" id="ProtNLM"/>
    </source>
</evidence>
<proteinExistence type="predicted"/>
<evidence type="ECO:0000313" key="2">
    <source>
        <dbReference type="Proteomes" id="UP001595937"/>
    </source>
</evidence>
<sequence>MTSREFGIFLNGSYGVGKSSTLDHLADLFAEAELPFSLFDVDWFHRSWPPAPTDPQNVLTEADNIRAVWRNYRRTGPRTPIVAGVITRAEDLERYEQCFEIPLRVVHLTASLEVAEHRLRGRYTPSQHRALTWHLGDHERLARELHRLPSYDLVVDTDHSTSAEVAALVFDEFAPQLHG</sequence>
<dbReference type="InterPro" id="IPR027417">
    <property type="entry name" value="P-loop_NTPase"/>
</dbReference>
<organism evidence="1 2">
    <name type="scientific">Brachybacterium tyrofermentans</name>
    <dbReference type="NCBI Taxonomy" id="47848"/>
    <lineage>
        <taxon>Bacteria</taxon>
        <taxon>Bacillati</taxon>
        <taxon>Actinomycetota</taxon>
        <taxon>Actinomycetes</taxon>
        <taxon>Micrococcales</taxon>
        <taxon>Dermabacteraceae</taxon>
        <taxon>Brachybacterium</taxon>
    </lineage>
</organism>
<dbReference type="Proteomes" id="UP001595937">
    <property type="component" value="Unassembled WGS sequence"/>
</dbReference>
<accession>A0ABW0FJI3</accession>
<name>A0ABW0FJI3_9MICO</name>
<dbReference type="SUPFAM" id="SSF52540">
    <property type="entry name" value="P-loop containing nucleoside triphosphate hydrolases"/>
    <property type="match status" value="1"/>
</dbReference>
<evidence type="ECO:0000313" key="1">
    <source>
        <dbReference type="EMBL" id="MFC5298555.1"/>
    </source>
</evidence>
<keyword evidence="2" id="KW-1185">Reference proteome</keyword>
<dbReference type="RefSeq" id="WP_343926507.1">
    <property type="nucleotide sequence ID" value="NZ_BAAAIR010000101.1"/>
</dbReference>